<keyword evidence="5 7" id="KW-0472">Membrane</keyword>
<comment type="similarity">
    <text evidence="2">Belongs to the autoinducer-2 exporter (AI-2E) (TC 2.A.86) family.</text>
</comment>
<comment type="subcellular location">
    <subcellularLocation>
        <location evidence="1">Membrane</location>
        <topology evidence="1">Multi-pass membrane protein</topology>
    </subcellularLocation>
</comment>
<dbReference type="PANTHER" id="PTHR21716">
    <property type="entry name" value="TRANSMEMBRANE PROTEIN"/>
    <property type="match status" value="1"/>
</dbReference>
<sequence length="429" mass="47145">MSGSKTEKMLNGSQQGAGKAGTSPDKERDKPGKKSVFRWDGDDASLPHYTLPESALRKHINVRDMCLIVLAVLAVFYSLYFTAPILLPFVFAIVLNLLMLAPMRFMTQKLHLPRHLAALLLIFAMFGLVGGVATTISVPAAGWLSRVPQALPALQQKMALLRGPIDALQSDYVRLSALFNGHHSVRVLHANSSLGGDGALSRFGSSVLAGTRDFADGFFSMLLMLFFLMTEGDTLLRRVVEIMPTFAEKRRVVQMALQIERNVSVYLVTVTIMNVLVGVLNVLQCWLTGVPNPLLWGVLAFLLNYIPIIGPLTGMVVYFVVGLFCFSSVLHALIPPLIYLFVHILEGETITPMLLARRFTLNPVFVVGSLLFWDWMWGISGAILSVPMLAVFKIICDHIEVLAPFGHILGGPPRRTLGNTLAAQLQHDA</sequence>
<feature type="compositionally biased region" description="Basic and acidic residues" evidence="6">
    <location>
        <begin position="24"/>
        <end position="39"/>
    </location>
</feature>
<dbReference type="RefSeq" id="WP_211680496.1">
    <property type="nucleotide sequence ID" value="NZ_JAGRQH010000001.1"/>
</dbReference>
<evidence type="ECO:0000256" key="4">
    <source>
        <dbReference type="ARBA" id="ARBA00022989"/>
    </source>
</evidence>
<feature type="transmembrane region" description="Helical" evidence="7">
    <location>
        <begin position="117"/>
        <end position="144"/>
    </location>
</feature>
<keyword evidence="4 7" id="KW-1133">Transmembrane helix</keyword>
<keyword evidence="9" id="KW-1185">Reference proteome</keyword>
<accession>A0ABS5E4Y7</accession>
<dbReference type="Pfam" id="PF01594">
    <property type="entry name" value="AI-2E_transport"/>
    <property type="match status" value="1"/>
</dbReference>
<dbReference type="PANTHER" id="PTHR21716:SF16">
    <property type="entry name" value="BLL1467 PROTEIN"/>
    <property type="match status" value="1"/>
</dbReference>
<evidence type="ECO:0000313" key="8">
    <source>
        <dbReference type="EMBL" id="MBR0558963.1"/>
    </source>
</evidence>
<evidence type="ECO:0000256" key="1">
    <source>
        <dbReference type="ARBA" id="ARBA00004141"/>
    </source>
</evidence>
<organism evidence="8 9">
    <name type="scientific">Neokomagataea anthophila</name>
    <dbReference type="NCBI Taxonomy" id="2826925"/>
    <lineage>
        <taxon>Bacteria</taxon>
        <taxon>Pseudomonadati</taxon>
        <taxon>Pseudomonadota</taxon>
        <taxon>Alphaproteobacteria</taxon>
        <taxon>Acetobacterales</taxon>
        <taxon>Acetobacteraceae</taxon>
        <taxon>Neokomagataea</taxon>
    </lineage>
</organism>
<protein>
    <submittedName>
        <fullName evidence="8">AI-2E family transporter</fullName>
    </submittedName>
</protein>
<gene>
    <name evidence="8" type="ORF">KB213_02655</name>
</gene>
<evidence type="ECO:0000256" key="6">
    <source>
        <dbReference type="SAM" id="MobiDB-lite"/>
    </source>
</evidence>
<proteinExistence type="inferred from homology"/>
<evidence type="ECO:0000313" key="9">
    <source>
        <dbReference type="Proteomes" id="UP000677812"/>
    </source>
</evidence>
<evidence type="ECO:0000256" key="3">
    <source>
        <dbReference type="ARBA" id="ARBA00022692"/>
    </source>
</evidence>
<feature type="transmembrane region" description="Helical" evidence="7">
    <location>
        <begin position="263"/>
        <end position="283"/>
    </location>
</feature>
<dbReference type="EMBL" id="JAGRQH010000001">
    <property type="protein sequence ID" value="MBR0558963.1"/>
    <property type="molecule type" value="Genomic_DNA"/>
</dbReference>
<feature type="transmembrane region" description="Helical" evidence="7">
    <location>
        <begin position="375"/>
        <end position="395"/>
    </location>
</feature>
<dbReference type="Proteomes" id="UP000677812">
    <property type="component" value="Unassembled WGS sequence"/>
</dbReference>
<dbReference type="InterPro" id="IPR002549">
    <property type="entry name" value="AI-2E-like"/>
</dbReference>
<feature type="transmembrane region" description="Helical" evidence="7">
    <location>
        <begin position="295"/>
        <end position="325"/>
    </location>
</feature>
<reference evidence="8 9" key="1">
    <citation type="submission" date="2021-04" db="EMBL/GenBank/DDBJ databases">
        <title>The complete genome sequence of Neokomagataea sp. TBRC 2177.</title>
        <authorList>
            <person name="Charoenyingcharoen P."/>
            <person name="Yukphan P."/>
        </authorList>
    </citation>
    <scope>NUCLEOTIDE SEQUENCE [LARGE SCALE GENOMIC DNA]</scope>
    <source>
        <strain evidence="8 9">TBRC 2177</strain>
    </source>
</reference>
<comment type="caution">
    <text evidence="8">The sequence shown here is derived from an EMBL/GenBank/DDBJ whole genome shotgun (WGS) entry which is preliminary data.</text>
</comment>
<evidence type="ECO:0000256" key="2">
    <source>
        <dbReference type="ARBA" id="ARBA00009773"/>
    </source>
</evidence>
<feature type="transmembrane region" description="Helical" evidence="7">
    <location>
        <begin position="218"/>
        <end position="236"/>
    </location>
</feature>
<evidence type="ECO:0000256" key="5">
    <source>
        <dbReference type="ARBA" id="ARBA00023136"/>
    </source>
</evidence>
<name>A0ABS5E4Y7_9PROT</name>
<evidence type="ECO:0000256" key="7">
    <source>
        <dbReference type="SAM" id="Phobius"/>
    </source>
</evidence>
<feature type="region of interest" description="Disordered" evidence="6">
    <location>
        <begin position="1"/>
        <end position="39"/>
    </location>
</feature>
<keyword evidence="3 7" id="KW-0812">Transmembrane</keyword>